<organism evidence="2 3">
    <name type="scientific">Yersinia entomophaga</name>
    <dbReference type="NCBI Taxonomy" id="935293"/>
    <lineage>
        <taxon>Bacteria</taxon>
        <taxon>Pseudomonadati</taxon>
        <taxon>Pseudomonadota</taxon>
        <taxon>Gammaproteobacteria</taxon>
        <taxon>Enterobacterales</taxon>
        <taxon>Yersiniaceae</taxon>
        <taxon>Yersinia</taxon>
    </lineage>
</organism>
<evidence type="ECO:0000313" key="3">
    <source>
        <dbReference type="Proteomes" id="UP000266744"/>
    </source>
</evidence>
<feature type="signal peptide" evidence="1">
    <location>
        <begin position="1"/>
        <end position="20"/>
    </location>
</feature>
<feature type="chain" id="PRO_5046886486" description="Fimbrial protein" evidence="1">
    <location>
        <begin position="21"/>
        <end position="102"/>
    </location>
</feature>
<dbReference type="EMBL" id="CP010029">
    <property type="protein sequence ID" value="ANI31530.1"/>
    <property type="molecule type" value="Genomic_DNA"/>
</dbReference>
<evidence type="ECO:0008006" key="4">
    <source>
        <dbReference type="Google" id="ProtNLM"/>
    </source>
</evidence>
<dbReference type="Proteomes" id="UP000266744">
    <property type="component" value="Chromosome"/>
</dbReference>
<keyword evidence="1" id="KW-0732">Signal</keyword>
<protein>
    <recommendedName>
        <fullName evidence="4">Fimbrial protein</fullName>
    </recommendedName>
</protein>
<accession>A0ABN4Q3A9</accession>
<keyword evidence="3" id="KW-1185">Reference proteome</keyword>
<sequence length="102" mass="11137">MGQYRVLSVALVLFSWTALAYGTATSGIVRFTGSIVDAPCQIDFSAQTLATRCYSNGKNLSQRQVITTGMNTTSNLPGNLGTSEVQWLNKERNLAIVTINYR</sequence>
<proteinExistence type="predicted"/>
<evidence type="ECO:0000313" key="2">
    <source>
        <dbReference type="EMBL" id="ANI31530.1"/>
    </source>
</evidence>
<name>A0ABN4Q3A9_YERET</name>
<gene>
    <name evidence="2" type="ORF">PL78_17105</name>
</gene>
<evidence type="ECO:0000256" key="1">
    <source>
        <dbReference type="SAM" id="SignalP"/>
    </source>
</evidence>
<reference evidence="3" key="1">
    <citation type="journal article" date="2016" name="Toxins">
        <title>The Draft Genome Sequence of the Yersinia entomophaga Entomopathogenic Type Strain MH96T.</title>
        <authorList>
            <person name="Hurst M.R."/>
            <person name="Beattie A."/>
            <person name="Altermann E."/>
            <person name="Moraga R.M."/>
            <person name="Harper L.A."/>
            <person name="Calder J."/>
            <person name="Laugraud A."/>
        </authorList>
    </citation>
    <scope>NUCLEOTIDE SEQUENCE [LARGE SCALE GENOMIC DNA]</scope>
    <source>
        <strain evidence="3">MH96</strain>
    </source>
</reference>
<dbReference type="RefSeq" id="WP_064517420.1">
    <property type="nucleotide sequence ID" value="NZ_CP010029.1"/>
</dbReference>